<feature type="transmembrane region" description="Helical" evidence="6">
    <location>
        <begin position="149"/>
        <end position="169"/>
    </location>
</feature>
<dbReference type="GO" id="GO:0046873">
    <property type="term" value="F:metal ion transmembrane transporter activity"/>
    <property type="evidence" value="ECO:0007669"/>
    <property type="project" value="InterPro"/>
</dbReference>
<dbReference type="InterPro" id="IPR003689">
    <property type="entry name" value="ZIP"/>
</dbReference>
<reference evidence="7 8" key="1">
    <citation type="submission" date="2019-08" db="EMBL/GenBank/DDBJ databases">
        <title>The genome of the soybean aphid Biotype 1, its phylome, world population structure and adaptation to the North American continent.</title>
        <authorList>
            <person name="Giordano R."/>
            <person name="Donthu R.K."/>
            <person name="Hernandez A.G."/>
            <person name="Wright C.L."/>
            <person name="Zimin A.V."/>
        </authorList>
    </citation>
    <scope>NUCLEOTIDE SEQUENCE [LARGE SCALE GENOMIC DNA]</scope>
    <source>
        <tissue evidence="7">Whole aphids</tissue>
    </source>
</reference>
<dbReference type="OrthoDB" id="448280at2759"/>
<protein>
    <submittedName>
        <fullName evidence="7">Uncharacterized protein</fullName>
    </submittedName>
</protein>
<proteinExistence type="predicted"/>
<feature type="transmembrane region" description="Helical" evidence="6">
    <location>
        <begin position="106"/>
        <end position="129"/>
    </location>
</feature>
<sequence length="343" mass="38146">MYIGSASLVVAIASQLDTDTFAFYLTTERRGVKTRYFRFCFFFADTMDAFVRTSRSGHADRIPAAKASAAFVVFLFSFVCGVLPLKLADRWPLTAEYTTRISRKPTVASLMLCFGAGVLLFTALVHLQPDVRQSVRGLQAAGRLPDTDHFGDLIFCIGFFAAFAIYETMNRKVRGRDRRTADVAGQPPAGVVPLQPVRRRAGAVVARHVPGIFRRYAAARPRRRVARVRRAGREQADRRVLSGPRAGLVRCPENRGGRVLRAVRRGHARRGGGRHGALPVLFPGHRRPVARHRGGLLAGAGRRLAGVRRVLRRVAQTEAVRHDAHAVHRRRVQRHATVTDRHS</sequence>
<dbReference type="Proteomes" id="UP000475862">
    <property type="component" value="Unassembled WGS sequence"/>
</dbReference>
<dbReference type="EMBL" id="VYZN01000048">
    <property type="protein sequence ID" value="KAE9528559.1"/>
    <property type="molecule type" value="Genomic_DNA"/>
</dbReference>
<accession>A0A6G0T9K5</accession>
<evidence type="ECO:0000256" key="5">
    <source>
        <dbReference type="SAM" id="MobiDB-lite"/>
    </source>
</evidence>
<evidence type="ECO:0000256" key="3">
    <source>
        <dbReference type="ARBA" id="ARBA00022989"/>
    </source>
</evidence>
<feature type="transmembrane region" description="Helical" evidence="6">
    <location>
        <begin position="64"/>
        <end position="85"/>
    </location>
</feature>
<keyword evidence="2 6" id="KW-0812">Transmembrane</keyword>
<keyword evidence="3 6" id="KW-1133">Transmembrane helix</keyword>
<feature type="region of interest" description="Disordered" evidence="5">
    <location>
        <begin position="322"/>
        <end position="343"/>
    </location>
</feature>
<comment type="subcellular location">
    <subcellularLocation>
        <location evidence="1">Membrane</location>
        <topology evidence="1">Multi-pass membrane protein</topology>
    </subcellularLocation>
</comment>
<evidence type="ECO:0000313" key="8">
    <source>
        <dbReference type="Proteomes" id="UP000475862"/>
    </source>
</evidence>
<evidence type="ECO:0000256" key="6">
    <source>
        <dbReference type="SAM" id="Phobius"/>
    </source>
</evidence>
<evidence type="ECO:0000256" key="4">
    <source>
        <dbReference type="ARBA" id="ARBA00023136"/>
    </source>
</evidence>
<evidence type="ECO:0000256" key="1">
    <source>
        <dbReference type="ARBA" id="ARBA00004141"/>
    </source>
</evidence>
<organism evidence="7 8">
    <name type="scientific">Aphis glycines</name>
    <name type="common">Soybean aphid</name>
    <dbReference type="NCBI Taxonomy" id="307491"/>
    <lineage>
        <taxon>Eukaryota</taxon>
        <taxon>Metazoa</taxon>
        <taxon>Ecdysozoa</taxon>
        <taxon>Arthropoda</taxon>
        <taxon>Hexapoda</taxon>
        <taxon>Insecta</taxon>
        <taxon>Pterygota</taxon>
        <taxon>Neoptera</taxon>
        <taxon>Paraneoptera</taxon>
        <taxon>Hemiptera</taxon>
        <taxon>Sternorrhyncha</taxon>
        <taxon>Aphidomorpha</taxon>
        <taxon>Aphidoidea</taxon>
        <taxon>Aphididae</taxon>
        <taxon>Aphidini</taxon>
        <taxon>Aphis</taxon>
        <taxon>Aphis</taxon>
    </lineage>
</organism>
<dbReference type="Pfam" id="PF02535">
    <property type="entry name" value="Zip"/>
    <property type="match status" value="1"/>
</dbReference>
<evidence type="ECO:0000313" key="7">
    <source>
        <dbReference type="EMBL" id="KAE9528559.1"/>
    </source>
</evidence>
<name>A0A6G0T9K5_APHGL</name>
<dbReference type="AlphaFoldDB" id="A0A6G0T9K5"/>
<dbReference type="GO" id="GO:0016020">
    <property type="term" value="C:membrane"/>
    <property type="evidence" value="ECO:0007669"/>
    <property type="project" value="UniProtKB-SubCell"/>
</dbReference>
<comment type="caution">
    <text evidence="7">The sequence shown here is derived from an EMBL/GenBank/DDBJ whole genome shotgun (WGS) entry which is preliminary data.</text>
</comment>
<keyword evidence="8" id="KW-1185">Reference proteome</keyword>
<keyword evidence="4 6" id="KW-0472">Membrane</keyword>
<evidence type="ECO:0000256" key="2">
    <source>
        <dbReference type="ARBA" id="ARBA00022692"/>
    </source>
</evidence>
<gene>
    <name evidence="7" type="ORF">AGLY_012134</name>
</gene>